<dbReference type="VEuPathDB" id="MicrosporidiaDB:NEQG_01090"/>
<dbReference type="HOGENOM" id="CLU_2373296_0_0_1"/>
<dbReference type="Proteomes" id="UP000002872">
    <property type="component" value="Unassembled WGS sequence"/>
</dbReference>
<gene>
    <name evidence="1" type="ORF">NEQG_01090</name>
</gene>
<dbReference type="InParanoid" id="I3EGQ3"/>
<protein>
    <submittedName>
        <fullName evidence="1">Uncharacterized protein</fullName>
    </submittedName>
</protein>
<dbReference type="AlphaFoldDB" id="I3EGQ3"/>
<evidence type="ECO:0000313" key="2">
    <source>
        <dbReference type="Proteomes" id="UP000002872"/>
    </source>
</evidence>
<reference evidence="1" key="1">
    <citation type="submission" date="2011-01" db="EMBL/GenBank/DDBJ databases">
        <title>The Genome Sequence of Nematocida parisii strain ERTm3.</title>
        <authorList>
            <consortium name="The Broad Institute Genome Sequencing Platform"/>
            <consortium name="The Broad Institute Genome Sequencing Center for Infectious Disease"/>
            <person name="Cuomo C."/>
            <person name="Troemel E."/>
            <person name="Young S.K."/>
            <person name="Zeng Q."/>
            <person name="Gargeya S."/>
            <person name="Fitzgerald M."/>
            <person name="Haas B."/>
            <person name="Abouelleil A."/>
            <person name="Alvarado L."/>
            <person name="Arachchi H.M."/>
            <person name="Berlin A."/>
            <person name="Chapman S.B."/>
            <person name="Gearin G."/>
            <person name="Goldberg J."/>
            <person name="Griggs A."/>
            <person name="Gujja S."/>
            <person name="Hansen M."/>
            <person name="Heiman D."/>
            <person name="Howarth C."/>
            <person name="Larimer J."/>
            <person name="Lui A."/>
            <person name="MacDonald P.J.P."/>
            <person name="McCowen C."/>
            <person name="Montmayeur A."/>
            <person name="Murphy C."/>
            <person name="Neiman D."/>
            <person name="Pearson M."/>
            <person name="Priest M."/>
            <person name="Roberts A."/>
            <person name="Saif S."/>
            <person name="Shea T."/>
            <person name="Sisk P."/>
            <person name="Stolte C."/>
            <person name="Sykes S."/>
            <person name="Wortman J."/>
            <person name="Nusbaum C."/>
            <person name="Birren B."/>
        </authorList>
    </citation>
    <scope>NUCLEOTIDE SEQUENCE</scope>
    <source>
        <strain evidence="1">ERTm3</strain>
    </source>
</reference>
<evidence type="ECO:0000313" key="1">
    <source>
        <dbReference type="EMBL" id="EIJ88400.1"/>
    </source>
</evidence>
<dbReference type="EMBL" id="GL870878">
    <property type="protein sequence ID" value="EIJ88400.1"/>
    <property type="molecule type" value="Genomic_DNA"/>
</dbReference>
<accession>I3EGQ3</accession>
<organism evidence="1 2">
    <name type="scientific">Nematocida parisii (strain ERTm3)</name>
    <name type="common">Nematode killer fungus</name>
    <dbReference type="NCBI Taxonomy" id="935791"/>
    <lineage>
        <taxon>Eukaryota</taxon>
        <taxon>Fungi</taxon>
        <taxon>Fungi incertae sedis</taxon>
        <taxon>Microsporidia</taxon>
        <taxon>Nematocida</taxon>
    </lineage>
</organism>
<sequence>MLKRTKEKIIECSLENICRIPIDKNIYLIITGKFLCIKHHESGETILYIYHNKKKLAITYTGRISHTRVTGQVVHVFCQVVKIDRIRRVICLTLK</sequence>
<name>I3EGQ3_NEMP3</name>
<dbReference type="OrthoDB" id="10273174at2759"/>
<proteinExistence type="predicted"/>
<keyword evidence="2" id="KW-1185">Reference proteome</keyword>